<feature type="region of interest" description="Disordered" evidence="3">
    <location>
        <begin position="48"/>
        <end position="69"/>
    </location>
</feature>
<sequence>MRDVALAPGDILILDNYRGVHGRRPFEAKYDGRDRWLKRVSVTRDLRRQRCGTLSPDSADLPKPTGGQR</sequence>
<dbReference type="InterPro" id="IPR042098">
    <property type="entry name" value="TauD-like_sf"/>
</dbReference>
<evidence type="ECO:0000256" key="3">
    <source>
        <dbReference type="SAM" id="MobiDB-lite"/>
    </source>
</evidence>
<feature type="domain" description="TauD/TfdA-like" evidence="4">
    <location>
        <begin position="4"/>
        <end position="40"/>
    </location>
</feature>
<evidence type="ECO:0000259" key="4">
    <source>
        <dbReference type="Pfam" id="PF02668"/>
    </source>
</evidence>
<evidence type="ECO:0000313" key="6">
    <source>
        <dbReference type="Proteomes" id="UP000305778"/>
    </source>
</evidence>
<organism evidence="5 6">
    <name type="scientific">Actinacidiphila oryziradicis</name>
    <dbReference type="NCBI Taxonomy" id="2571141"/>
    <lineage>
        <taxon>Bacteria</taxon>
        <taxon>Bacillati</taxon>
        <taxon>Actinomycetota</taxon>
        <taxon>Actinomycetes</taxon>
        <taxon>Kitasatosporales</taxon>
        <taxon>Streptomycetaceae</taxon>
        <taxon>Actinacidiphila</taxon>
    </lineage>
</organism>
<dbReference type="Proteomes" id="UP000305778">
    <property type="component" value="Unassembled WGS sequence"/>
</dbReference>
<keyword evidence="6" id="KW-1185">Reference proteome</keyword>
<gene>
    <name evidence="5" type="ORF">FCI23_37545</name>
</gene>
<protein>
    <recommendedName>
        <fullName evidence="4">TauD/TfdA-like domain-containing protein</fullName>
    </recommendedName>
</protein>
<dbReference type="OrthoDB" id="3872700at2"/>
<evidence type="ECO:0000256" key="2">
    <source>
        <dbReference type="ARBA" id="ARBA00023004"/>
    </source>
</evidence>
<dbReference type="AlphaFoldDB" id="A0A4U0S4P4"/>
<accession>A0A4U0S4P4</accession>
<keyword evidence="1" id="KW-0560">Oxidoreductase</keyword>
<proteinExistence type="predicted"/>
<dbReference type="Gene3D" id="3.60.130.10">
    <property type="entry name" value="Clavaminate synthase-like"/>
    <property type="match status" value="1"/>
</dbReference>
<evidence type="ECO:0000313" key="5">
    <source>
        <dbReference type="EMBL" id="TKA03057.1"/>
    </source>
</evidence>
<dbReference type="InterPro" id="IPR003819">
    <property type="entry name" value="TauD/TfdA-like"/>
</dbReference>
<name>A0A4U0S4P4_9ACTN</name>
<evidence type="ECO:0000256" key="1">
    <source>
        <dbReference type="ARBA" id="ARBA00023002"/>
    </source>
</evidence>
<dbReference type="Pfam" id="PF02668">
    <property type="entry name" value="TauD"/>
    <property type="match status" value="1"/>
</dbReference>
<dbReference type="GO" id="GO:0016491">
    <property type="term" value="F:oxidoreductase activity"/>
    <property type="evidence" value="ECO:0007669"/>
    <property type="project" value="UniProtKB-KW"/>
</dbReference>
<dbReference type="SUPFAM" id="SSF51197">
    <property type="entry name" value="Clavaminate synthase-like"/>
    <property type="match status" value="1"/>
</dbReference>
<keyword evidence="2" id="KW-0408">Iron</keyword>
<reference evidence="5 6" key="1">
    <citation type="submission" date="2019-04" db="EMBL/GenBank/DDBJ databases">
        <title>Streptomyces oryziradicis sp. nov., a novel actinomycete isolated from rhizosphere soil of rice (Oryza sativa L.).</title>
        <authorList>
            <person name="Li C."/>
        </authorList>
    </citation>
    <scope>NUCLEOTIDE SEQUENCE [LARGE SCALE GENOMIC DNA]</scope>
    <source>
        <strain evidence="5 6">NEAU-C40</strain>
    </source>
</reference>
<comment type="caution">
    <text evidence="5">The sequence shown here is derived from an EMBL/GenBank/DDBJ whole genome shotgun (WGS) entry which is preliminary data.</text>
</comment>
<dbReference type="EMBL" id="SUMC01000058">
    <property type="protein sequence ID" value="TKA03057.1"/>
    <property type="molecule type" value="Genomic_DNA"/>
</dbReference>